<evidence type="ECO:0000313" key="8">
    <source>
        <dbReference type="EMBL" id="GAK56222.1"/>
    </source>
</evidence>
<dbReference type="InterPro" id="IPR001107">
    <property type="entry name" value="Band_7"/>
</dbReference>
<dbReference type="Pfam" id="PF01145">
    <property type="entry name" value="Band_7"/>
    <property type="match status" value="1"/>
</dbReference>
<dbReference type="InterPro" id="IPR010200">
    <property type="entry name" value="HflC"/>
</dbReference>
<keyword evidence="5" id="KW-0472">Membrane</keyword>
<dbReference type="HOGENOM" id="CLU_059167_1_1_0"/>
<sequence length="332" mass="37944">MKFIVKATITVVAAALVLILTGTLYTLEEGQQAIVVQFGRPVGDTVTEAGLHVKLPFVQEVRRFEKRLLIWDGDPNQIPTKGREFIWVDTTARWRIADAKKFLENVASEEGAQSRLNDILDSVVRDQVSSSELVELVRSASWVVPEDDVLKEVPKEQEAELKREIARGREEITRTILLEAQRIIPQYGIELVDVRIKRLDYVESVREKVYERMISERKRIAAQFRSEGEGRSAEILGTMEKELRQIRSTAYRRVQEIQGQADAEATRIYGNAYNRNPEFYAFLRTLESYKENPNPNSVMILTTDSDFYQYVKQAIPAEAQGLPAPVSQERTP</sequence>
<protein>
    <recommendedName>
        <fullName evidence="6">Protein HflC</fullName>
    </recommendedName>
</protein>
<keyword evidence="9" id="KW-1185">Reference proteome</keyword>
<evidence type="ECO:0000256" key="3">
    <source>
        <dbReference type="ARBA" id="ARBA00022692"/>
    </source>
</evidence>
<proteinExistence type="inferred from homology"/>
<dbReference type="EMBL" id="DF820464">
    <property type="protein sequence ID" value="GAK56222.1"/>
    <property type="molecule type" value="Genomic_DNA"/>
</dbReference>
<dbReference type="NCBIfam" id="TIGR01932">
    <property type="entry name" value="hflC"/>
    <property type="match status" value="1"/>
</dbReference>
<reference evidence="8" key="1">
    <citation type="journal article" date="2015" name="PeerJ">
        <title>First genomic representation of candidate bacterial phylum KSB3 points to enhanced environmental sensing as a trigger of wastewater bulking.</title>
        <authorList>
            <person name="Sekiguchi Y."/>
            <person name="Ohashi A."/>
            <person name="Parks D.H."/>
            <person name="Yamauchi T."/>
            <person name="Tyson G.W."/>
            <person name="Hugenholtz P."/>
        </authorList>
    </citation>
    <scope>NUCLEOTIDE SEQUENCE [LARGE SCALE GENOMIC DNA]</scope>
</reference>
<comment type="subcellular location">
    <subcellularLocation>
        <location evidence="1">Membrane</location>
    </subcellularLocation>
</comment>
<dbReference type="GO" id="GO:0016020">
    <property type="term" value="C:membrane"/>
    <property type="evidence" value="ECO:0007669"/>
    <property type="project" value="UniProtKB-SubCell"/>
</dbReference>
<dbReference type="SUPFAM" id="SSF117892">
    <property type="entry name" value="Band 7/SPFH domain"/>
    <property type="match status" value="1"/>
</dbReference>
<dbReference type="PIRSF" id="PIRSF005651">
    <property type="entry name" value="HflC"/>
    <property type="match status" value="1"/>
</dbReference>
<evidence type="ECO:0000259" key="7">
    <source>
        <dbReference type="SMART" id="SM00244"/>
    </source>
</evidence>
<dbReference type="STRING" id="1499967.U27_03184"/>
<keyword evidence="3" id="KW-0812">Transmembrane</keyword>
<evidence type="ECO:0000256" key="2">
    <source>
        <dbReference type="ARBA" id="ARBA00007862"/>
    </source>
</evidence>
<feature type="domain" description="Band 7" evidence="7">
    <location>
        <begin position="22"/>
        <end position="213"/>
    </location>
</feature>
<evidence type="ECO:0000256" key="5">
    <source>
        <dbReference type="ARBA" id="ARBA00023136"/>
    </source>
</evidence>
<comment type="similarity">
    <text evidence="2 6">Belongs to the band 7/mec-2 family. HflC subfamily.</text>
</comment>
<evidence type="ECO:0000256" key="6">
    <source>
        <dbReference type="PIRNR" id="PIRNR005651"/>
    </source>
</evidence>
<dbReference type="CDD" id="cd03405">
    <property type="entry name" value="SPFH_HflC"/>
    <property type="match status" value="1"/>
</dbReference>
<name>A0A081BV67_VECG1</name>
<dbReference type="InterPro" id="IPR036013">
    <property type="entry name" value="Band_7/SPFH_dom_sf"/>
</dbReference>
<dbReference type="PANTHER" id="PTHR42911">
    <property type="entry name" value="MODULATOR OF FTSH PROTEASE HFLC"/>
    <property type="match status" value="1"/>
</dbReference>
<organism evidence="8">
    <name type="scientific">Vecturithrix granuli</name>
    <dbReference type="NCBI Taxonomy" id="1499967"/>
    <lineage>
        <taxon>Bacteria</taxon>
        <taxon>Candidatus Moduliflexota</taxon>
        <taxon>Candidatus Vecturitrichia</taxon>
        <taxon>Candidatus Vecturitrichales</taxon>
        <taxon>Candidatus Vecturitrichaceae</taxon>
        <taxon>Candidatus Vecturithrix</taxon>
    </lineage>
</organism>
<keyword evidence="4" id="KW-1133">Transmembrane helix</keyword>
<evidence type="ECO:0000313" key="9">
    <source>
        <dbReference type="Proteomes" id="UP000030661"/>
    </source>
</evidence>
<evidence type="ECO:0000256" key="1">
    <source>
        <dbReference type="ARBA" id="ARBA00004370"/>
    </source>
</evidence>
<comment type="function">
    <text evidence="6">HflC and HflK could regulate a protease.</text>
</comment>
<dbReference type="eggNOG" id="COG0330">
    <property type="taxonomic scope" value="Bacteria"/>
</dbReference>
<evidence type="ECO:0000256" key="4">
    <source>
        <dbReference type="ARBA" id="ARBA00022989"/>
    </source>
</evidence>
<dbReference type="PANTHER" id="PTHR42911:SF1">
    <property type="entry name" value="MODULATOR OF FTSH PROTEASE HFLC"/>
    <property type="match status" value="1"/>
</dbReference>
<gene>
    <name evidence="8" type="ORF">U27_03184</name>
</gene>
<dbReference type="SMART" id="SM00244">
    <property type="entry name" value="PHB"/>
    <property type="match status" value="1"/>
</dbReference>
<dbReference type="AlphaFoldDB" id="A0A081BV67"/>
<dbReference type="Proteomes" id="UP000030661">
    <property type="component" value="Unassembled WGS sequence"/>
</dbReference>
<accession>A0A081BV67</accession>
<dbReference type="Gene3D" id="3.30.479.30">
    <property type="entry name" value="Band 7 domain"/>
    <property type="match status" value="1"/>
</dbReference>